<dbReference type="Gene3D" id="2.170.150.80">
    <property type="entry name" value="NAC domain"/>
    <property type="match status" value="1"/>
</dbReference>
<dbReference type="InterPro" id="IPR036093">
    <property type="entry name" value="NAC_dom_sf"/>
</dbReference>
<keyword evidence="8" id="KW-0010">Activator</keyword>
<evidence type="ECO:0000313" key="14">
    <source>
        <dbReference type="Proteomes" id="UP001604277"/>
    </source>
</evidence>
<keyword evidence="6" id="KW-0238">DNA-binding</keyword>
<evidence type="ECO:0000313" key="13">
    <source>
        <dbReference type="EMBL" id="KAL2509306.1"/>
    </source>
</evidence>
<accession>A0ABD1T9H8</accession>
<keyword evidence="9" id="KW-0804">Transcription</keyword>
<evidence type="ECO:0000256" key="5">
    <source>
        <dbReference type="ARBA" id="ARBA00023015"/>
    </source>
</evidence>
<dbReference type="InterPro" id="IPR003441">
    <property type="entry name" value="NAC-dom"/>
</dbReference>
<reference evidence="14" key="1">
    <citation type="submission" date="2024-07" db="EMBL/GenBank/DDBJ databases">
        <title>Two chromosome-level genome assemblies of Korean endemic species Abeliophyllum distichum and Forsythia ovata (Oleaceae).</title>
        <authorList>
            <person name="Jang H."/>
        </authorList>
    </citation>
    <scope>NUCLEOTIDE SEQUENCE [LARGE SCALE GENOMIC DNA]</scope>
</reference>
<sequence>MSLLTANNLPVGYRFRPTDEELIDHFLRLKIKGREQEVSVIRELDLCRWEPWDLPDQSVIESIDDEWFFFCLKNRRYQTGSRFNRATEKGYWKGTGKDRNIISKKGDMIGTKKTLVYHIGRASDGKRTKWIIHEYHATDNLLDQTNPNQTDPKQDVVTESSNCKEAEQSVSSPNTGEPAAEDELSKSPSPASDGLAEVQPSSIGISSNSEKIVVDAPLPTDWPNYSSVADETGNHILGTASVSRDSHLEKVLEDIYSPIESLDWKVFSPLHLQMQEELGNSYFSNTVTNIINNDNSRPFQCGTDNIDINDFLNSVLFNSDKRPYEDSGMYQMPSLVTETPKYFNSLDLVKDCNSCSKSEVEAPQQQVEMSVTFEMATAEQNEYRLPRASKDYHHRDLSFENNKHLMENIYSPVSSGNQIPNLSNVEEFVGHNNVVGSGNTLGTGNKLRTHQAPHRAGVQNFAARGTAPRRSRLLRKLQIGSVDTSPVIIEDGKSSIVHTSKDLEDLTSNETNMRKEKIANGLSTKVTSTSELPDNNQEDILSVSSKCRAVYSIFSYPYVPKSNIKIMDTSCCPHSCSCSKNGSSEEKAKRSNFGD</sequence>
<feature type="region of interest" description="Disordered" evidence="11">
    <location>
        <begin position="142"/>
        <end position="202"/>
    </location>
</feature>
<evidence type="ECO:0000256" key="2">
    <source>
        <dbReference type="ARBA" id="ARBA00004167"/>
    </source>
</evidence>
<evidence type="ECO:0000256" key="8">
    <source>
        <dbReference type="ARBA" id="ARBA00023159"/>
    </source>
</evidence>
<evidence type="ECO:0000256" key="9">
    <source>
        <dbReference type="ARBA" id="ARBA00023163"/>
    </source>
</evidence>
<keyword evidence="10" id="KW-0539">Nucleus</keyword>
<dbReference type="Proteomes" id="UP001604277">
    <property type="component" value="Unassembled WGS sequence"/>
</dbReference>
<feature type="compositionally biased region" description="Polar residues" evidence="11">
    <location>
        <begin position="142"/>
        <end position="151"/>
    </location>
</feature>
<dbReference type="SUPFAM" id="SSF101941">
    <property type="entry name" value="NAC domain"/>
    <property type="match status" value="1"/>
</dbReference>
<comment type="subcellular location">
    <subcellularLocation>
        <location evidence="2">Membrane</location>
        <topology evidence="2">Single-pass membrane protein</topology>
    </subcellularLocation>
    <subcellularLocation>
        <location evidence="1">Nucleus</location>
    </subcellularLocation>
</comment>
<evidence type="ECO:0000256" key="11">
    <source>
        <dbReference type="SAM" id="MobiDB-lite"/>
    </source>
</evidence>
<evidence type="ECO:0000256" key="7">
    <source>
        <dbReference type="ARBA" id="ARBA00023136"/>
    </source>
</evidence>
<name>A0ABD1T9H8_9LAMI</name>
<gene>
    <name evidence="13" type="ORF">Fot_32953</name>
</gene>
<keyword evidence="5" id="KW-0805">Transcription regulation</keyword>
<feature type="region of interest" description="Disordered" evidence="11">
    <location>
        <begin position="576"/>
        <end position="595"/>
    </location>
</feature>
<dbReference type="PROSITE" id="PS51005">
    <property type="entry name" value="NAC"/>
    <property type="match status" value="1"/>
</dbReference>
<keyword evidence="4" id="KW-1133">Transmembrane helix</keyword>
<dbReference type="PANTHER" id="PTHR31744">
    <property type="entry name" value="PROTEIN CUP-SHAPED COTYLEDON 2-RELATED"/>
    <property type="match status" value="1"/>
</dbReference>
<proteinExistence type="predicted"/>
<dbReference type="AlphaFoldDB" id="A0ABD1T9H8"/>
<dbReference type="EMBL" id="JBFOLJ010000009">
    <property type="protein sequence ID" value="KAL2509306.1"/>
    <property type="molecule type" value="Genomic_DNA"/>
</dbReference>
<organism evidence="13 14">
    <name type="scientific">Forsythia ovata</name>
    <dbReference type="NCBI Taxonomy" id="205694"/>
    <lineage>
        <taxon>Eukaryota</taxon>
        <taxon>Viridiplantae</taxon>
        <taxon>Streptophyta</taxon>
        <taxon>Embryophyta</taxon>
        <taxon>Tracheophyta</taxon>
        <taxon>Spermatophyta</taxon>
        <taxon>Magnoliopsida</taxon>
        <taxon>eudicotyledons</taxon>
        <taxon>Gunneridae</taxon>
        <taxon>Pentapetalae</taxon>
        <taxon>asterids</taxon>
        <taxon>lamiids</taxon>
        <taxon>Lamiales</taxon>
        <taxon>Oleaceae</taxon>
        <taxon>Forsythieae</taxon>
        <taxon>Forsythia</taxon>
    </lineage>
</organism>
<feature type="domain" description="NAC" evidence="12">
    <location>
        <begin position="9"/>
        <end position="168"/>
    </location>
</feature>
<keyword evidence="3" id="KW-0812">Transmembrane</keyword>
<dbReference type="GO" id="GO:0005634">
    <property type="term" value="C:nucleus"/>
    <property type="evidence" value="ECO:0007669"/>
    <property type="project" value="UniProtKB-SubCell"/>
</dbReference>
<protein>
    <submittedName>
        <fullName evidence="13">NAC domain-containing protein 62</fullName>
    </submittedName>
</protein>
<evidence type="ECO:0000256" key="10">
    <source>
        <dbReference type="ARBA" id="ARBA00023242"/>
    </source>
</evidence>
<comment type="caution">
    <text evidence="13">The sequence shown here is derived from an EMBL/GenBank/DDBJ whole genome shotgun (WGS) entry which is preliminary data.</text>
</comment>
<dbReference type="GO" id="GO:0000976">
    <property type="term" value="F:transcription cis-regulatory region binding"/>
    <property type="evidence" value="ECO:0007669"/>
    <property type="project" value="UniProtKB-ARBA"/>
</dbReference>
<keyword evidence="7" id="KW-0472">Membrane</keyword>
<evidence type="ECO:0000256" key="1">
    <source>
        <dbReference type="ARBA" id="ARBA00004123"/>
    </source>
</evidence>
<evidence type="ECO:0000256" key="6">
    <source>
        <dbReference type="ARBA" id="ARBA00023125"/>
    </source>
</evidence>
<dbReference type="GO" id="GO:0016020">
    <property type="term" value="C:membrane"/>
    <property type="evidence" value="ECO:0007669"/>
    <property type="project" value="UniProtKB-SubCell"/>
</dbReference>
<evidence type="ECO:0000256" key="4">
    <source>
        <dbReference type="ARBA" id="ARBA00022989"/>
    </source>
</evidence>
<evidence type="ECO:0000259" key="12">
    <source>
        <dbReference type="PROSITE" id="PS51005"/>
    </source>
</evidence>
<dbReference type="PANTHER" id="PTHR31744:SF216">
    <property type="entry name" value="NAC TRANSCRIPTION FACTOR"/>
    <property type="match status" value="1"/>
</dbReference>
<dbReference type="GO" id="GO:0006355">
    <property type="term" value="P:regulation of DNA-templated transcription"/>
    <property type="evidence" value="ECO:0007669"/>
    <property type="project" value="UniProtKB-ARBA"/>
</dbReference>
<keyword evidence="14" id="KW-1185">Reference proteome</keyword>
<dbReference type="Pfam" id="PF02365">
    <property type="entry name" value="NAM"/>
    <property type="match status" value="1"/>
</dbReference>
<evidence type="ECO:0000256" key="3">
    <source>
        <dbReference type="ARBA" id="ARBA00022692"/>
    </source>
</evidence>
<feature type="compositionally biased region" description="Basic and acidic residues" evidence="11">
    <location>
        <begin position="152"/>
        <end position="167"/>
    </location>
</feature>